<feature type="domain" description="NAD-dependent epimerase/dehydratase" evidence="2">
    <location>
        <begin position="158"/>
        <end position="363"/>
    </location>
</feature>
<sequence>MSHSTTHTIDAPLADVWRWHTLPGAVHRLTPPFLPMKVISGAESLKDGTTVFSLPAGQKWVARHQPKDFIDQEQFVDEAANTPVKQLTKWRHEHRFEDTNGKTRITDTVHTTAPERVLAPAFAYRQHQLAEDIAFLKRMNHMGTTGNDHDPTRTFTVAMTGSRGLVGTALTAQLTTAGHTVIQLVRGTPQDSGTHPQRHWDMENPDAKLFDGIDAVVHLAGESIMGRFTDAHKADIYSSRIGPTRQLARLAADSGIQAFVSASAVGFYGTNAGDRLHTETDSRGDGFLADVVDEWERATNPARDAGVRTVNIRTGLAMSGAGGLLPLLKLSARTAMSARFGDGDFWMSWVALDDLTDIYFRALIDDSLSGPVNATSPNPVTNAELSSTLTSLLHRPELIGIPELGPKLLLGDEGARELALADQRAEPAVLNSLSHHFRYPNLIDALRHELGKEDYLATFR</sequence>
<dbReference type="InterPro" id="IPR013549">
    <property type="entry name" value="DUF1731"/>
</dbReference>
<dbReference type="PANTHER" id="PTHR11092">
    <property type="entry name" value="SUGAR NUCLEOTIDE EPIMERASE RELATED"/>
    <property type="match status" value="1"/>
</dbReference>
<dbReference type="SUPFAM" id="SSF51735">
    <property type="entry name" value="NAD(P)-binding Rossmann-fold domains"/>
    <property type="match status" value="1"/>
</dbReference>
<dbReference type="SUPFAM" id="SSF55961">
    <property type="entry name" value="Bet v1-like"/>
    <property type="match status" value="1"/>
</dbReference>
<dbReference type="RefSeq" id="WP_076599402.1">
    <property type="nucleotide sequence ID" value="NZ_CP046976.1"/>
</dbReference>
<dbReference type="InterPro" id="IPR001509">
    <property type="entry name" value="Epimerase_deHydtase"/>
</dbReference>
<organism evidence="4 5">
    <name type="scientific">Corynebacterium appendicis CIP 107643</name>
    <dbReference type="NCBI Taxonomy" id="1161099"/>
    <lineage>
        <taxon>Bacteria</taxon>
        <taxon>Bacillati</taxon>
        <taxon>Actinomycetota</taxon>
        <taxon>Actinomycetes</taxon>
        <taxon>Mycobacteriales</taxon>
        <taxon>Corynebacteriaceae</taxon>
        <taxon>Corynebacterium</taxon>
    </lineage>
</organism>
<dbReference type="PANTHER" id="PTHR11092:SF0">
    <property type="entry name" value="EPIMERASE FAMILY PROTEIN SDR39U1"/>
    <property type="match status" value="1"/>
</dbReference>
<dbReference type="InterPro" id="IPR023393">
    <property type="entry name" value="START-like_dom_sf"/>
</dbReference>
<evidence type="ECO:0000256" key="1">
    <source>
        <dbReference type="ARBA" id="ARBA00009353"/>
    </source>
</evidence>
<evidence type="ECO:0000259" key="3">
    <source>
        <dbReference type="Pfam" id="PF08338"/>
    </source>
</evidence>
<dbReference type="OrthoDB" id="9801773at2"/>
<comment type="similarity">
    <text evidence="1">Belongs to the NAD(P)-dependent epimerase/dehydratase family. SDR39U1 subfamily.</text>
</comment>
<dbReference type="InterPro" id="IPR010099">
    <property type="entry name" value="SDR39U1"/>
</dbReference>
<name>A0A1N7JGI6_9CORY</name>
<evidence type="ECO:0000313" key="5">
    <source>
        <dbReference type="Proteomes" id="UP000186292"/>
    </source>
</evidence>
<accession>A0A1N7JGI6</accession>
<dbReference type="Gene3D" id="3.30.530.20">
    <property type="match status" value="1"/>
</dbReference>
<dbReference type="Pfam" id="PF01370">
    <property type="entry name" value="Epimerase"/>
    <property type="match status" value="1"/>
</dbReference>
<reference evidence="5" key="1">
    <citation type="submission" date="2017-01" db="EMBL/GenBank/DDBJ databases">
        <authorList>
            <person name="Varghese N."/>
            <person name="Submissions S."/>
        </authorList>
    </citation>
    <scope>NUCLEOTIDE SEQUENCE [LARGE SCALE GENOMIC DNA]</scope>
    <source>
        <strain evidence="5">DSM 44531</strain>
    </source>
</reference>
<dbReference type="CDD" id="cd07820">
    <property type="entry name" value="SRPBCC_3"/>
    <property type="match status" value="1"/>
</dbReference>
<proteinExistence type="inferred from homology"/>
<feature type="domain" description="DUF1731" evidence="3">
    <location>
        <begin position="401"/>
        <end position="448"/>
    </location>
</feature>
<dbReference type="EMBL" id="FTOF01000007">
    <property type="protein sequence ID" value="SIS48374.1"/>
    <property type="molecule type" value="Genomic_DNA"/>
</dbReference>
<dbReference type="NCBIfam" id="TIGR01777">
    <property type="entry name" value="yfcH"/>
    <property type="match status" value="1"/>
</dbReference>
<evidence type="ECO:0000259" key="2">
    <source>
        <dbReference type="Pfam" id="PF01370"/>
    </source>
</evidence>
<dbReference type="InterPro" id="IPR036291">
    <property type="entry name" value="NAD(P)-bd_dom_sf"/>
</dbReference>
<dbReference type="STRING" id="1161099.SAMN05444817_10759"/>
<dbReference type="Pfam" id="PF08338">
    <property type="entry name" value="DUF1731"/>
    <property type="match status" value="1"/>
</dbReference>
<gene>
    <name evidence="4" type="ORF">SAMN05444817_10759</name>
</gene>
<keyword evidence="5" id="KW-1185">Reference proteome</keyword>
<protein>
    <recommendedName>
        <fullName evidence="6">TIGR01777 family protein</fullName>
    </recommendedName>
</protein>
<dbReference type="Proteomes" id="UP000186292">
    <property type="component" value="Unassembled WGS sequence"/>
</dbReference>
<dbReference type="Gene3D" id="3.40.50.720">
    <property type="entry name" value="NAD(P)-binding Rossmann-like Domain"/>
    <property type="match status" value="1"/>
</dbReference>
<dbReference type="AlphaFoldDB" id="A0A1N7JGI6"/>
<evidence type="ECO:0008006" key="6">
    <source>
        <dbReference type="Google" id="ProtNLM"/>
    </source>
</evidence>
<evidence type="ECO:0000313" key="4">
    <source>
        <dbReference type="EMBL" id="SIS48374.1"/>
    </source>
</evidence>